<reference evidence="1 2" key="1">
    <citation type="submission" date="2011-06" db="EMBL/GenBank/DDBJ databases">
        <title>The Genome Sequence of Fusarium oxysporum FOSC 3-a.</title>
        <authorList>
            <consortium name="The Broad Institute Genome Sequencing Platform"/>
            <person name="Ma L.-J."/>
            <person name="Gale L.R."/>
            <person name="Schwartz D.C."/>
            <person name="Zhou S."/>
            <person name="Corby-Kistler H."/>
            <person name="Young S.K."/>
            <person name="Zeng Q."/>
            <person name="Gargeya S."/>
            <person name="Fitzgerald M."/>
            <person name="Haas B."/>
            <person name="Abouelleil A."/>
            <person name="Alvarado L."/>
            <person name="Arachchi H.M."/>
            <person name="Berlin A."/>
            <person name="Brown A."/>
            <person name="Chapman S.B."/>
            <person name="Chen Z."/>
            <person name="Dunbar C."/>
            <person name="Freedman E."/>
            <person name="Gearin G."/>
            <person name="Gellesch M."/>
            <person name="Goldberg J."/>
            <person name="Griggs A."/>
            <person name="Gujja S."/>
            <person name="Heiman D."/>
            <person name="Howarth C."/>
            <person name="Larson L."/>
            <person name="Lui A."/>
            <person name="MacDonald P.J.P."/>
            <person name="Mehta T."/>
            <person name="Montmayeur A."/>
            <person name="Murphy C."/>
            <person name="Neiman D."/>
            <person name="Pearson M."/>
            <person name="Priest M."/>
            <person name="Roberts A."/>
            <person name="Saif S."/>
            <person name="Shea T."/>
            <person name="Shenoy N."/>
            <person name="Sisk P."/>
            <person name="Stolte C."/>
            <person name="Sykes S."/>
            <person name="Wortman J."/>
            <person name="Nusbaum C."/>
            <person name="Birren B."/>
        </authorList>
    </citation>
    <scope>NUCLEOTIDE SEQUENCE [LARGE SCALE GENOMIC DNA]</scope>
    <source>
        <strain evidence="2">FOSC 3-a</strain>
    </source>
</reference>
<evidence type="ECO:0000313" key="2">
    <source>
        <dbReference type="Proteomes" id="UP000030753"/>
    </source>
</evidence>
<evidence type="ECO:0000313" key="1">
    <source>
        <dbReference type="EMBL" id="EWY79311.1"/>
    </source>
</evidence>
<dbReference type="Proteomes" id="UP000030753">
    <property type="component" value="Unassembled WGS sequence"/>
</dbReference>
<dbReference type="HOGENOM" id="CLU_209936_0_0_1"/>
<dbReference type="AlphaFoldDB" id="W9HGJ6"/>
<organism evidence="1 2">
    <name type="scientific">Fusarium oxysporum NRRL 32931</name>
    <dbReference type="NCBI Taxonomy" id="660029"/>
    <lineage>
        <taxon>Eukaryota</taxon>
        <taxon>Fungi</taxon>
        <taxon>Dikarya</taxon>
        <taxon>Ascomycota</taxon>
        <taxon>Pezizomycotina</taxon>
        <taxon>Sordariomycetes</taxon>
        <taxon>Hypocreomycetidae</taxon>
        <taxon>Hypocreales</taxon>
        <taxon>Nectriaceae</taxon>
        <taxon>Fusarium</taxon>
        <taxon>Fusarium oxysporum species complex</taxon>
    </lineage>
</organism>
<accession>W9HGJ6</accession>
<name>W9HGJ6_FUSOX</name>
<proteinExistence type="predicted"/>
<protein>
    <submittedName>
        <fullName evidence="1">Uncharacterized protein</fullName>
    </submittedName>
</protein>
<dbReference type="EMBL" id="JH717881">
    <property type="protein sequence ID" value="EWY79311.1"/>
    <property type="molecule type" value="Genomic_DNA"/>
</dbReference>
<sequence>MTVSLLNHHGAMPLLLEGPTKRRPGGLRLRSLAIEPVALQMHQ</sequence>
<gene>
    <name evidence="1" type="ORF">FOYG_17523</name>
</gene>